<organism evidence="1 2">
    <name type="scientific">Aristaeella hokkaidonensis</name>
    <dbReference type="NCBI Taxonomy" id="3046382"/>
    <lineage>
        <taxon>Bacteria</taxon>
        <taxon>Bacillati</taxon>
        <taxon>Bacillota</taxon>
        <taxon>Clostridia</taxon>
        <taxon>Eubacteriales</taxon>
        <taxon>Aristaeellaceae</taxon>
        <taxon>Aristaeella</taxon>
    </lineage>
</organism>
<keyword evidence="1" id="KW-0808">Transferase</keyword>
<accession>A0AC61MWY0</accession>
<dbReference type="EC" id="2.7.6.2" evidence="1"/>
<gene>
    <name evidence="1" type="ORF">JYE49_01140</name>
</gene>
<evidence type="ECO:0000313" key="1">
    <source>
        <dbReference type="EMBL" id="QUC67344.1"/>
    </source>
</evidence>
<protein>
    <submittedName>
        <fullName evidence="1">Thiamine diphosphokinase</fullName>
        <ecNumber evidence="1">2.7.6.2</ecNumber>
    </submittedName>
</protein>
<keyword evidence="2" id="KW-1185">Reference proteome</keyword>
<name>A0AC61MWY0_9FIRM</name>
<dbReference type="Proteomes" id="UP000682782">
    <property type="component" value="Chromosome"/>
</dbReference>
<evidence type="ECO:0000313" key="2">
    <source>
        <dbReference type="Proteomes" id="UP000682782"/>
    </source>
</evidence>
<reference evidence="1" key="1">
    <citation type="submission" date="2021-01" db="EMBL/GenBank/DDBJ databases">
        <title>Complete genome sequence of Clostridiales bacterium R-7.</title>
        <authorList>
            <person name="Mahoney-Kurpe S.C."/>
            <person name="Palevich N."/>
            <person name="Koike S."/>
            <person name="Moon C.D."/>
            <person name="Attwood G.T."/>
        </authorList>
    </citation>
    <scope>NUCLEOTIDE SEQUENCE</scope>
    <source>
        <strain evidence="1">R-7</strain>
    </source>
</reference>
<sequence length="209" mass="23428">MQRCVIVGGAGIREYQRIRESLRGDDWFVYCDGGLKHVQELGQEPNLIVGDFDSHEQPETDTETIVLPCEKDDTDTVYAVKEAVRRGFRDFLLIGVTGERFDHTFGNISLLLYLDSQGIPACILDDYSEMRIVSRETAEVKEDCSWFSLLNISGTAKGITIRGAKYPLTDGEITSEYQYGISNEVLPGKTAHVSVREGRLLLVKVFGQK</sequence>
<dbReference type="EMBL" id="CP068393">
    <property type="protein sequence ID" value="QUC67344.1"/>
    <property type="molecule type" value="Genomic_DNA"/>
</dbReference>
<proteinExistence type="predicted"/>